<organism evidence="3 4">
    <name type="scientific">Gossypium klotzschianum</name>
    <dbReference type="NCBI Taxonomy" id="34286"/>
    <lineage>
        <taxon>Eukaryota</taxon>
        <taxon>Viridiplantae</taxon>
        <taxon>Streptophyta</taxon>
        <taxon>Embryophyta</taxon>
        <taxon>Tracheophyta</taxon>
        <taxon>Spermatophyta</taxon>
        <taxon>Magnoliopsida</taxon>
        <taxon>eudicotyledons</taxon>
        <taxon>Gunneridae</taxon>
        <taxon>Pentapetalae</taxon>
        <taxon>rosids</taxon>
        <taxon>malvids</taxon>
        <taxon>Malvales</taxon>
        <taxon>Malvaceae</taxon>
        <taxon>Malvoideae</taxon>
        <taxon>Gossypium</taxon>
    </lineage>
</organism>
<dbReference type="PANTHER" id="PTHR48200">
    <property type="entry name" value="PROTEIN, PUTATIVE-RELATED"/>
    <property type="match status" value="1"/>
</dbReference>
<evidence type="ECO:0000313" key="3">
    <source>
        <dbReference type="EMBL" id="MBA0643525.1"/>
    </source>
</evidence>
<dbReference type="PANTHER" id="PTHR48200:SF1">
    <property type="entry name" value="AMINOTRANSFERASE-LIKE PLANT MOBILE DOMAIN-CONTAINING PROTEIN"/>
    <property type="match status" value="1"/>
</dbReference>
<dbReference type="Proteomes" id="UP000593573">
    <property type="component" value="Unassembled WGS sequence"/>
</dbReference>
<feature type="non-terminal residue" evidence="3">
    <location>
        <position position="1"/>
    </location>
</feature>
<name>A0A7J8TZD3_9ROSI</name>
<dbReference type="Pfam" id="PF24924">
    <property type="entry name" value="DUF7745"/>
    <property type="match status" value="1"/>
</dbReference>
<protein>
    <recommendedName>
        <fullName evidence="2">DUF7745 domain-containing protein</fullName>
    </recommendedName>
</protein>
<sequence>AKWRACHGKGIFDKVEDNAAIKIWSEKIQQEKDLAQHWNPVYSCFTFEKVGLMVTVEEYTTLLRFPRIQIGFDLGTPRYEEKGLRLHFEVMPVPTILAETFRSLSAYQRAGEERFIECAQLLLAWFHSHIWKVKKVSYRVFSEDYSSLKKFVATLRRDNIFEEKWMTILQSLQNEDIKWRSHWMIPDEILYKCEDFDWYRSRHFIPAMEGLARCRFAYKGDNCKKKGKRVNDNVLSSSQENTQSIEEHLKGKNKVEEDLDSLKMDYKKLHLSITIAKFGKTSEQWRQEIQEEKIRADQWEKNSKLLETNNKYWKEQLQRSQGQLRDRNRIISEAVTQVREVADHLQTLAVQANILSLRYESELDQG</sequence>
<keyword evidence="4" id="KW-1185">Reference proteome</keyword>
<proteinExistence type="predicted"/>
<gene>
    <name evidence="3" type="ORF">Goklo_027810</name>
</gene>
<dbReference type="OrthoDB" id="989156at2759"/>
<evidence type="ECO:0000313" key="4">
    <source>
        <dbReference type="Proteomes" id="UP000593573"/>
    </source>
</evidence>
<dbReference type="InterPro" id="IPR056647">
    <property type="entry name" value="DUF7745"/>
</dbReference>
<evidence type="ECO:0000256" key="1">
    <source>
        <dbReference type="SAM" id="Coils"/>
    </source>
</evidence>
<comment type="caution">
    <text evidence="3">The sequence shown here is derived from an EMBL/GenBank/DDBJ whole genome shotgun (WGS) entry which is preliminary data.</text>
</comment>
<accession>A0A7J8TZD3</accession>
<dbReference type="AlphaFoldDB" id="A0A7J8TZD3"/>
<reference evidence="3 4" key="1">
    <citation type="journal article" date="2019" name="Genome Biol. Evol.">
        <title>Insights into the evolution of the New World diploid cottons (Gossypium, subgenus Houzingenia) based on genome sequencing.</title>
        <authorList>
            <person name="Grover C.E."/>
            <person name="Arick M.A. 2nd"/>
            <person name="Thrash A."/>
            <person name="Conover J.L."/>
            <person name="Sanders W.S."/>
            <person name="Peterson D.G."/>
            <person name="Frelichowski J.E."/>
            <person name="Scheffler J.A."/>
            <person name="Scheffler B.E."/>
            <person name="Wendel J.F."/>
        </authorList>
    </citation>
    <scope>NUCLEOTIDE SEQUENCE [LARGE SCALE GENOMIC DNA]</scope>
    <source>
        <strain evidence="3">57</strain>
        <tissue evidence="3">Leaf</tissue>
    </source>
</reference>
<keyword evidence="1" id="KW-0175">Coiled coil</keyword>
<evidence type="ECO:0000259" key="2">
    <source>
        <dbReference type="Pfam" id="PF24924"/>
    </source>
</evidence>
<feature type="coiled-coil region" evidence="1">
    <location>
        <begin position="245"/>
        <end position="309"/>
    </location>
</feature>
<feature type="domain" description="DUF7745" evidence="2">
    <location>
        <begin position="89"/>
        <end position="196"/>
    </location>
</feature>
<dbReference type="EMBL" id="JABFAB010000003">
    <property type="protein sequence ID" value="MBA0643525.1"/>
    <property type="molecule type" value="Genomic_DNA"/>
</dbReference>